<evidence type="ECO:0000256" key="1">
    <source>
        <dbReference type="SAM" id="MobiDB-lite"/>
    </source>
</evidence>
<dbReference type="Proteomes" id="UP000703269">
    <property type="component" value="Unassembled WGS sequence"/>
</dbReference>
<accession>A0A9P3GIY8</accession>
<organism evidence="2 3">
    <name type="scientific">Phanerochaete sordida</name>
    <dbReference type="NCBI Taxonomy" id="48140"/>
    <lineage>
        <taxon>Eukaryota</taxon>
        <taxon>Fungi</taxon>
        <taxon>Dikarya</taxon>
        <taxon>Basidiomycota</taxon>
        <taxon>Agaricomycotina</taxon>
        <taxon>Agaricomycetes</taxon>
        <taxon>Polyporales</taxon>
        <taxon>Phanerochaetaceae</taxon>
        <taxon>Phanerochaete</taxon>
    </lineage>
</organism>
<protein>
    <submittedName>
        <fullName evidence="2">Uncharacterized protein</fullName>
    </submittedName>
</protein>
<gene>
    <name evidence="2" type="ORF">PsYK624_118270</name>
</gene>
<keyword evidence="3" id="KW-1185">Reference proteome</keyword>
<dbReference type="AlphaFoldDB" id="A0A9P3GIY8"/>
<dbReference type="EMBL" id="BPQB01000051">
    <property type="protein sequence ID" value="GJE95641.1"/>
    <property type="molecule type" value="Genomic_DNA"/>
</dbReference>
<name>A0A9P3GIY8_9APHY</name>
<evidence type="ECO:0000313" key="2">
    <source>
        <dbReference type="EMBL" id="GJE95641.1"/>
    </source>
</evidence>
<dbReference type="OrthoDB" id="2802668at2759"/>
<sequence length="351" mass="38826">MAASYPVLPPEIVHAIVSRAIARHFDDVLVGPLSLGTAPEEERDRNNKMAAPVTALLAVSCQVRQSALIVLSDALRIPLSRVGIWKLADKPWKKIDRVRQLLRHTFDFHADKRSFTGFLVVMTHPEPPVLVVYVYTHVLDELSARLPDSLFIPGPEGQTPITLDSCGIALLVDRHIQENYAKCPSAFQEMLYTRMDRSLARNAIAQFHTGVILPISEAWTATANLARRIASETVGAEPAATCARVAQELATILREMHVRERAVRRNWPHTVPIDVAIGADRLAEWCGLFDDMARWEYECESAQELKEVAKDFADYFHARLLALGASEGTDAGAAGGLAESEEAERSTFPSN</sequence>
<reference evidence="2 3" key="1">
    <citation type="submission" date="2021-08" db="EMBL/GenBank/DDBJ databases">
        <title>Draft Genome Sequence of Phanerochaete sordida strain YK-624.</title>
        <authorList>
            <person name="Mori T."/>
            <person name="Dohra H."/>
            <person name="Suzuki T."/>
            <person name="Kawagishi H."/>
            <person name="Hirai H."/>
        </authorList>
    </citation>
    <scope>NUCLEOTIDE SEQUENCE [LARGE SCALE GENOMIC DNA]</scope>
    <source>
        <strain evidence="2 3">YK-624</strain>
    </source>
</reference>
<feature type="region of interest" description="Disordered" evidence="1">
    <location>
        <begin position="330"/>
        <end position="351"/>
    </location>
</feature>
<proteinExistence type="predicted"/>
<comment type="caution">
    <text evidence="2">The sequence shown here is derived from an EMBL/GenBank/DDBJ whole genome shotgun (WGS) entry which is preliminary data.</text>
</comment>
<evidence type="ECO:0000313" key="3">
    <source>
        <dbReference type="Proteomes" id="UP000703269"/>
    </source>
</evidence>